<evidence type="ECO:0000313" key="2">
    <source>
        <dbReference type="Proteomes" id="UP000594480"/>
    </source>
</evidence>
<dbReference type="KEGG" id="msf:IT882_04270"/>
<dbReference type="AlphaFoldDB" id="A0A7S8MXZ9"/>
<organism evidence="1 2">
    <name type="scientific">Microbacterium schleiferi</name>
    <dbReference type="NCBI Taxonomy" id="69362"/>
    <lineage>
        <taxon>Bacteria</taxon>
        <taxon>Bacillati</taxon>
        <taxon>Actinomycetota</taxon>
        <taxon>Actinomycetes</taxon>
        <taxon>Micrococcales</taxon>
        <taxon>Microbacteriaceae</taxon>
        <taxon>Microbacterium</taxon>
    </lineage>
</organism>
<dbReference type="Proteomes" id="UP000594480">
    <property type="component" value="Chromosome"/>
</dbReference>
<accession>A0A7S8MXZ9</accession>
<dbReference type="EMBL" id="CP064760">
    <property type="protein sequence ID" value="QPE05292.1"/>
    <property type="molecule type" value="Genomic_DNA"/>
</dbReference>
<name>A0A7S8MXZ9_9MICO</name>
<proteinExistence type="predicted"/>
<sequence length="93" mass="10463">MITADMIERAADAMFFEDCGEAVSDEYRATEDFDAKFREYARVALIAALEPDSSHVSRVYESCVTDSGGRCTRWSHYHSEDPAADITRMEQGT</sequence>
<keyword evidence="2" id="KW-1185">Reference proteome</keyword>
<gene>
    <name evidence="1" type="ORF">IT882_04270</name>
</gene>
<reference evidence="1 2" key="1">
    <citation type="submission" date="2020-11" db="EMBL/GenBank/DDBJ databases">
        <title>Amino acid is mineralized and recycled by bacteria in oceanic microbiome.</title>
        <authorList>
            <person name="Zheng L.Y."/>
        </authorList>
    </citation>
    <scope>NUCLEOTIDE SEQUENCE [LARGE SCALE GENOMIC DNA]</scope>
    <source>
        <strain evidence="1 2">A32-1</strain>
    </source>
</reference>
<protein>
    <submittedName>
        <fullName evidence="1">Uncharacterized protein</fullName>
    </submittedName>
</protein>
<evidence type="ECO:0000313" key="1">
    <source>
        <dbReference type="EMBL" id="QPE05292.1"/>
    </source>
</evidence>